<dbReference type="InterPro" id="IPR036259">
    <property type="entry name" value="MFS_trans_sf"/>
</dbReference>
<keyword evidence="3" id="KW-0813">Transport</keyword>
<evidence type="ECO:0000256" key="5">
    <source>
        <dbReference type="ARBA" id="ARBA00022989"/>
    </source>
</evidence>
<dbReference type="GO" id="GO:0022857">
    <property type="term" value="F:transmembrane transporter activity"/>
    <property type="evidence" value="ECO:0007669"/>
    <property type="project" value="InterPro"/>
</dbReference>
<feature type="transmembrane region" description="Helical" evidence="7">
    <location>
        <begin position="159"/>
        <end position="180"/>
    </location>
</feature>
<keyword evidence="6 7" id="KW-0472">Membrane</keyword>
<dbReference type="Proteomes" id="UP000070096">
    <property type="component" value="Unassembled WGS sequence"/>
</dbReference>
<evidence type="ECO:0000256" key="2">
    <source>
        <dbReference type="ARBA" id="ARBA00008335"/>
    </source>
</evidence>
<comment type="subcellular location">
    <subcellularLocation>
        <location evidence="1">Cell membrane</location>
        <topology evidence="1">Multi-pass membrane protein</topology>
    </subcellularLocation>
</comment>
<sequence>MKRTMEKISILSLSLVLTTSFSISSALPAMFDFYKDYPADRIELLVSLPSIGIMVMLLLNGLIERFLSERIMIVTGLLIMSACAFVPILNPSYNLVFLSRLIFGLGTGLINAKAISIISERYQGHERIQLLGYRGSAEVVGTALLTLAVGQLLRFGWTATFLVYTFCFLVLGLFLLFVPYEKGEVHQHKQAKKEKMTAGQFRLTLLSALVAGVIVLSNTAINLRVPSLVLYHQIGTAQTASLILSAMQLIGIVAGVSFAPMVGIFKDRLLTIIGICFGLSLILIGLSSNIWLLAFSALFAGFTYSITLTTIFHIVSEKIPPHLINQAVSITVLGCSGGASVTTFILSLIGHLSQAPLFIFSVLGVVMMIIAMLSYNITKE</sequence>
<feature type="transmembrane region" description="Helical" evidence="7">
    <location>
        <begin position="42"/>
        <end position="59"/>
    </location>
</feature>
<feature type="transmembrane region" description="Helical" evidence="7">
    <location>
        <begin position="95"/>
        <end position="119"/>
    </location>
</feature>
<evidence type="ECO:0000256" key="4">
    <source>
        <dbReference type="ARBA" id="ARBA00022692"/>
    </source>
</evidence>
<dbReference type="Pfam" id="PF07690">
    <property type="entry name" value="MFS_1"/>
    <property type="match status" value="1"/>
</dbReference>
<keyword evidence="4 7" id="KW-0812">Transmembrane</keyword>
<dbReference type="GO" id="GO:0005886">
    <property type="term" value="C:plasma membrane"/>
    <property type="evidence" value="ECO:0007669"/>
    <property type="project" value="UniProtKB-SubCell"/>
</dbReference>
<dbReference type="InterPro" id="IPR020846">
    <property type="entry name" value="MFS_dom"/>
</dbReference>
<feature type="transmembrane region" description="Helical" evidence="7">
    <location>
        <begin position="355"/>
        <end position="375"/>
    </location>
</feature>
<comment type="similarity">
    <text evidence="2">Belongs to the major facilitator superfamily.</text>
</comment>
<dbReference type="Gene3D" id="1.20.1250.20">
    <property type="entry name" value="MFS general substrate transporter like domains"/>
    <property type="match status" value="1"/>
</dbReference>
<feature type="transmembrane region" description="Helical" evidence="7">
    <location>
        <begin position="131"/>
        <end position="153"/>
    </location>
</feature>
<feature type="transmembrane region" description="Helical" evidence="7">
    <location>
        <begin position="327"/>
        <end position="349"/>
    </location>
</feature>
<feature type="transmembrane region" description="Helical" evidence="7">
    <location>
        <begin position="241"/>
        <end position="262"/>
    </location>
</feature>
<dbReference type="InterPro" id="IPR011701">
    <property type="entry name" value="MFS"/>
</dbReference>
<gene>
    <name evidence="9" type="ORF">SGODD07_01338</name>
</gene>
<dbReference type="PROSITE" id="PS50850">
    <property type="entry name" value="MFS"/>
    <property type="match status" value="1"/>
</dbReference>
<evidence type="ECO:0000256" key="6">
    <source>
        <dbReference type="ARBA" id="ARBA00023136"/>
    </source>
</evidence>
<evidence type="ECO:0000256" key="3">
    <source>
        <dbReference type="ARBA" id="ARBA00022448"/>
    </source>
</evidence>
<comment type="caution">
    <text evidence="9">The sequence shown here is derived from an EMBL/GenBank/DDBJ whole genome shotgun (WGS) entry which is preliminary data.</text>
</comment>
<feature type="transmembrane region" description="Helical" evidence="7">
    <location>
        <begin position="71"/>
        <end position="89"/>
    </location>
</feature>
<dbReference type="AlphaFoldDB" id="A0A139N5H1"/>
<protein>
    <submittedName>
        <fullName evidence="9">Major facilitator superfamily transporter-permease</fullName>
    </submittedName>
</protein>
<name>A0A139N5H1_STRGN</name>
<dbReference type="SUPFAM" id="SSF103473">
    <property type="entry name" value="MFS general substrate transporter"/>
    <property type="match status" value="1"/>
</dbReference>
<reference evidence="9 10" key="1">
    <citation type="submission" date="2016-01" db="EMBL/GenBank/DDBJ databases">
        <title>Highly variable Streptococcus oralis are common among viridans streptococci isolated from primates.</title>
        <authorList>
            <person name="Denapaite D."/>
            <person name="Rieger M."/>
            <person name="Koendgen S."/>
            <person name="Brueckner R."/>
            <person name="Ochigava I."/>
            <person name="Kappeler P."/>
            <person name="Maetz-Rensing K."/>
            <person name="Leendertz F."/>
            <person name="Hakenbeck R."/>
        </authorList>
    </citation>
    <scope>NUCLEOTIDE SEQUENCE [LARGE SCALE GENOMIC DNA]</scope>
    <source>
        <strain evidence="9 10">DD07</strain>
    </source>
</reference>
<evidence type="ECO:0000313" key="9">
    <source>
        <dbReference type="EMBL" id="KXT71240.1"/>
    </source>
</evidence>
<dbReference type="InterPro" id="IPR051788">
    <property type="entry name" value="MFS_Transporter"/>
</dbReference>
<organism evidence="9 10">
    <name type="scientific">Streptococcus gordonii</name>
    <dbReference type="NCBI Taxonomy" id="1302"/>
    <lineage>
        <taxon>Bacteria</taxon>
        <taxon>Bacillati</taxon>
        <taxon>Bacillota</taxon>
        <taxon>Bacilli</taxon>
        <taxon>Lactobacillales</taxon>
        <taxon>Streptococcaceae</taxon>
        <taxon>Streptococcus</taxon>
    </lineage>
</organism>
<proteinExistence type="inferred from homology"/>
<dbReference type="EMBL" id="LQRC01000193">
    <property type="protein sequence ID" value="KXT71240.1"/>
    <property type="molecule type" value="Genomic_DNA"/>
</dbReference>
<dbReference type="PANTHER" id="PTHR23514">
    <property type="entry name" value="BYPASS OF STOP CODON PROTEIN 6"/>
    <property type="match status" value="1"/>
</dbReference>
<dbReference type="PATRIC" id="fig|1302.21.peg.1494"/>
<dbReference type="PANTHER" id="PTHR23514:SF3">
    <property type="entry name" value="BYPASS OF STOP CODON PROTEIN 6"/>
    <property type="match status" value="1"/>
</dbReference>
<accession>A0A139N5H1</accession>
<evidence type="ECO:0000256" key="7">
    <source>
        <dbReference type="SAM" id="Phobius"/>
    </source>
</evidence>
<feature type="domain" description="Major facilitator superfamily (MFS) profile" evidence="8">
    <location>
        <begin position="1"/>
        <end position="380"/>
    </location>
</feature>
<evidence type="ECO:0000313" key="10">
    <source>
        <dbReference type="Proteomes" id="UP000070096"/>
    </source>
</evidence>
<evidence type="ECO:0000256" key="1">
    <source>
        <dbReference type="ARBA" id="ARBA00004651"/>
    </source>
</evidence>
<feature type="transmembrane region" description="Helical" evidence="7">
    <location>
        <begin position="201"/>
        <end position="221"/>
    </location>
</feature>
<evidence type="ECO:0000259" key="8">
    <source>
        <dbReference type="PROSITE" id="PS50850"/>
    </source>
</evidence>
<keyword evidence="5 7" id="KW-1133">Transmembrane helix</keyword>
<feature type="transmembrane region" description="Helical" evidence="7">
    <location>
        <begin position="292"/>
        <end position="315"/>
    </location>
</feature>
<feature type="transmembrane region" description="Helical" evidence="7">
    <location>
        <begin position="269"/>
        <end position="286"/>
    </location>
</feature>